<evidence type="ECO:0000313" key="3">
    <source>
        <dbReference type="Proteomes" id="UP000799437"/>
    </source>
</evidence>
<dbReference type="RefSeq" id="XP_033605919.1">
    <property type="nucleotide sequence ID" value="XM_033743171.1"/>
</dbReference>
<dbReference type="Proteomes" id="UP000799437">
    <property type="component" value="Unassembled WGS sequence"/>
</dbReference>
<feature type="compositionally biased region" description="Acidic residues" evidence="1">
    <location>
        <begin position="311"/>
        <end position="326"/>
    </location>
</feature>
<proteinExistence type="predicted"/>
<dbReference type="OrthoDB" id="5423707at2759"/>
<evidence type="ECO:0000256" key="1">
    <source>
        <dbReference type="SAM" id="MobiDB-lite"/>
    </source>
</evidence>
<accession>A0A6A6WMU6</accession>
<keyword evidence="3" id="KW-1185">Reference proteome</keyword>
<dbReference type="GO" id="GO:0006364">
    <property type="term" value="P:rRNA processing"/>
    <property type="evidence" value="ECO:0007669"/>
    <property type="project" value="InterPro"/>
</dbReference>
<feature type="compositionally biased region" description="Basic and acidic residues" evidence="1">
    <location>
        <begin position="212"/>
        <end position="234"/>
    </location>
</feature>
<feature type="compositionally biased region" description="Low complexity" evidence="1">
    <location>
        <begin position="437"/>
        <end position="460"/>
    </location>
</feature>
<feature type="compositionally biased region" description="Basic and acidic residues" evidence="1">
    <location>
        <begin position="165"/>
        <end position="195"/>
    </location>
</feature>
<organism evidence="2 3">
    <name type="scientific">Pseudovirgaria hyperparasitica</name>
    <dbReference type="NCBI Taxonomy" id="470096"/>
    <lineage>
        <taxon>Eukaryota</taxon>
        <taxon>Fungi</taxon>
        <taxon>Dikarya</taxon>
        <taxon>Ascomycota</taxon>
        <taxon>Pezizomycotina</taxon>
        <taxon>Dothideomycetes</taxon>
        <taxon>Dothideomycetes incertae sedis</taxon>
        <taxon>Acrospermales</taxon>
        <taxon>Acrospermaceae</taxon>
        <taxon>Pseudovirgaria</taxon>
    </lineage>
</organism>
<dbReference type="EMBL" id="ML996565">
    <property type="protein sequence ID" value="KAF2763468.1"/>
    <property type="molecule type" value="Genomic_DNA"/>
</dbReference>
<name>A0A6A6WMU6_9PEZI</name>
<feature type="compositionally biased region" description="Acidic residues" evidence="1">
    <location>
        <begin position="263"/>
        <end position="274"/>
    </location>
</feature>
<evidence type="ECO:0000313" key="2">
    <source>
        <dbReference type="EMBL" id="KAF2763468.1"/>
    </source>
</evidence>
<dbReference type="AlphaFoldDB" id="A0A6A6WMU6"/>
<dbReference type="GeneID" id="54484225"/>
<feature type="compositionally biased region" description="Low complexity" evidence="1">
    <location>
        <begin position="284"/>
        <end position="299"/>
    </location>
</feature>
<feature type="compositionally biased region" description="Acidic residues" evidence="1">
    <location>
        <begin position="417"/>
        <end position="430"/>
    </location>
</feature>
<dbReference type="GO" id="GO:0030515">
    <property type="term" value="F:snoRNA binding"/>
    <property type="evidence" value="ECO:0007669"/>
    <property type="project" value="InterPro"/>
</dbReference>
<feature type="compositionally biased region" description="Polar residues" evidence="1">
    <location>
        <begin position="248"/>
        <end position="257"/>
    </location>
</feature>
<feature type="region of interest" description="Disordered" evidence="1">
    <location>
        <begin position="584"/>
        <end position="615"/>
    </location>
</feature>
<feature type="compositionally biased region" description="Basic and acidic residues" evidence="1">
    <location>
        <begin position="100"/>
        <end position="118"/>
    </location>
</feature>
<feature type="region of interest" description="Disordered" evidence="1">
    <location>
        <begin position="155"/>
        <end position="498"/>
    </location>
</feature>
<gene>
    <name evidence="2" type="ORF">EJ05DRAFT_472362</name>
</gene>
<protein>
    <submittedName>
        <fullName evidence="2">Uncharacterized protein</fullName>
    </submittedName>
</protein>
<dbReference type="Pfam" id="PF08297">
    <property type="entry name" value="U3_snoRNA_assoc"/>
    <property type="match status" value="1"/>
</dbReference>
<sequence>MFGRLRNLAQSAFGLAPSRTPEPSPTADVEDQATMVTTRGGRATDSPASVTPQTGSQLSSGLRKSNTKETAAKRKLEDVASPASSVKRRRQLRGSASQRHTVEHVFQDIVEDSSHIGNDDSATPPRMGLRDDDPVQVTEEDEIHKIEVAARREAELEAAATAKADAAEELHPAEVVKSVEKSTRTPRQERSEAAEATRLTRSHSRPATTPTRDAKKAVKQTKETRVPIRAKIDTSHIVPFEDEATPSEIGNTPSTKQDVIEISSDDSDDEDEGLYDPQALAQESSRVPQLSPQVVVSPRKVPQETPKFIDDTDDDGGEEEEAEDLENATQQGSLVADAAGTVPDRVNEAEVGAELNDGQVESSEGESHTRKTEPIIPAATGKAPRHKIFDDTDDADDELTSNLERTTSKEAKTIPQDDSEDESSSDDEAPETITTMAAQSQVAKAEAAATEAAEKQATAAKLKRQARDAALKERARKNLKASTRITAGTSTSSLPDLLPAHILATERPATPEPGSEVPAALTLEQQKRNRHLKFIEEGEKKAKDVRRGPVKVRVLEKTNMLLAPKVHKDTKNLRDSWLRGREVAKTKSQRVKGNSALKTQKMQRKAIGGKSFLRR</sequence>
<feature type="compositionally biased region" description="Polar residues" evidence="1">
    <location>
        <begin position="480"/>
        <end position="494"/>
    </location>
</feature>
<feature type="compositionally biased region" description="Polar residues" evidence="1">
    <location>
        <begin position="46"/>
        <end position="64"/>
    </location>
</feature>
<feature type="region of interest" description="Disordered" evidence="1">
    <location>
        <begin position="1"/>
        <end position="139"/>
    </location>
</feature>
<dbReference type="InterPro" id="IPR013268">
    <property type="entry name" value="UTP16"/>
</dbReference>
<feature type="compositionally biased region" description="Basic and acidic residues" evidence="1">
    <location>
        <begin position="66"/>
        <end position="78"/>
    </location>
</feature>
<reference evidence="2" key="1">
    <citation type="journal article" date="2020" name="Stud. Mycol.">
        <title>101 Dothideomycetes genomes: a test case for predicting lifestyles and emergence of pathogens.</title>
        <authorList>
            <person name="Haridas S."/>
            <person name="Albert R."/>
            <person name="Binder M."/>
            <person name="Bloem J."/>
            <person name="Labutti K."/>
            <person name="Salamov A."/>
            <person name="Andreopoulos B."/>
            <person name="Baker S."/>
            <person name="Barry K."/>
            <person name="Bills G."/>
            <person name="Bluhm B."/>
            <person name="Cannon C."/>
            <person name="Castanera R."/>
            <person name="Culley D."/>
            <person name="Daum C."/>
            <person name="Ezra D."/>
            <person name="Gonzalez J."/>
            <person name="Henrissat B."/>
            <person name="Kuo A."/>
            <person name="Liang C."/>
            <person name="Lipzen A."/>
            <person name="Lutzoni F."/>
            <person name="Magnuson J."/>
            <person name="Mondo S."/>
            <person name="Nolan M."/>
            <person name="Ohm R."/>
            <person name="Pangilinan J."/>
            <person name="Park H.-J."/>
            <person name="Ramirez L."/>
            <person name="Alfaro M."/>
            <person name="Sun H."/>
            <person name="Tritt A."/>
            <person name="Yoshinaga Y."/>
            <person name="Zwiers L.-H."/>
            <person name="Turgeon B."/>
            <person name="Goodwin S."/>
            <person name="Spatafora J."/>
            <person name="Crous P."/>
            <person name="Grigoriev I."/>
        </authorList>
    </citation>
    <scope>NUCLEOTIDE SEQUENCE</scope>
    <source>
        <strain evidence="2">CBS 121739</strain>
    </source>
</reference>